<reference evidence="1 2" key="1">
    <citation type="submission" date="2015-01" db="EMBL/GenBank/DDBJ databases">
        <title>Genome of allotetraploid Gossypium barbadense reveals genomic plasticity and fiber elongation in cotton evolution.</title>
        <authorList>
            <person name="Chen X."/>
            <person name="Liu X."/>
            <person name="Zhao B."/>
            <person name="Zheng H."/>
            <person name="Hu Y."/>
            <person name="Lu G."/>
            <person name="Yang C."/>
            <person name="Chen J."/>
            <person name="Shan C."/>
            <person name="Zhang L."/>
            <person name="Zhou Y."/>
            <person name="Wang L."/>
            <person name="Guo W."/>
            <person name="Bai Y."/>
            <person name="Ruan J."/>
            <person name="Shangguan X."/>
            <person name="Mao Y."/>
            <person name="Jiang J."/>
            <person name="Zhu Y."/>
            <person name="Lei J."/>
            <person name="Kang H."/>
            <person name="Chen S."/>
            <person name="He X."/>
            <person name="Wang R."/>
            <person name="Wang Y."/>
            <person name="Chen J."/>
            <person name="Wang L."/>
            <person name="Yu S."/>
            <person name="Wang B."/>
            <person name="Wei J."/>
            <person name="Song S."/>
            <person name="Lu X."/>
            <person name="Gao Z."/>
            <person name="Gu W."/>
            <person name="Deng X."/>
            <person name="Ma D."/>
            <person name="Wang S."/>
            <person name="Liang W."/>
            <person name="Fang L."/>
            <person name="Cai C."/>
            <person name="Zhu X."/>
            <person name="Zhou B."/>
            <person name="Zhang Y."/>
            <person name="Chen Z."/>
            <person name="Xu S."/>
            <person name="Zhu R."/>
            <person name="Wang S."/>
            <person name="Zhang T."/>
            <person name="Zhao G."/>
        </authorList>
    </citation>
    <scope>NUCLEOTIDE SEQUENCE [LARGE SCALE GENOMIC DNA]</scope>
    <source>
        <strain evidence="2">cv. Xinhai21</strain>
        <tissue evidence="1">Leaf</tissue>
    </source>
</reference>
<name>A0A2P5XBL2_GOSBA</name>
<evidence type="ECO:0000313" key="2">
    <source>
        <dbReference type="Proteomes" id="UP000239757"/>
    </source>
</evidence>
<proteinExistence type="predicted"/>
<gene>
    <name evidence="1" type="ORF">GOBAR_AA19929</name>
</gene>
<organism evidence="1 2">
    <name type="scientific">Gossypium barbadense</name>
    <name type="common">Sea Island cotton</name>
    <name type="synonym">Hibiscus barbadensis</name>
    <dbReference type="NCBI Taxonomy" id="3634"/>
    <lineage>
        <taxon>Eukaryota</taxon>
        <taxon>Viridiplantae</taxon>
        <taxon>Streptophyta</taxon>
        <taxon>Embryophyta</taxon>
        <taxon>Tracheophyta</taxon>
        <taxon>Spermatophyta</taxon>
        <taxon>Magnoliopsida</taxon>
        <taxon>eudicotyledons</taxon>
        <taxon>Gunneridae</taxon>
        <taxon>Pentapetalae</taxon>
        <taxon>rosids</taxon>
        <taxon>malvids</taxon>
        <taxon>Malvales</taxon>
        <taxon>Malvaceae</taxon>
        <taxon>Malvoideae</taxon>
        <taxon>Gossypium</taxon>
    </lineage>
</organism>
<dbReference type="AlphaFoldDB" id="A0A2P5XBL2"/>
<dbReference type="Proteomes" id="UP000239757">
    <property type="component" value="Unassembled WGS sequence"/>
</dbReference>
<protein>
    <submittedName>
        <fullName evidence="1">Uncharacterized protein</fullName>
    </submittedName>
</protein>
<dbReference type="EMBL" id="KZ665240">
    <property type="protein sequence ID" value="PPS00733.1"/>
    <property type="molecule type" value="Genomic_DNA"/>
</dbReference>
<evidence type="ECO:0000313" key="1">
    <source>
        <dbReference type="EMBL" id="PPS00733.1"/>
    </source>
</evidence>
<accession>A0A2P5XBL2</accession>
<sequence length="108" mass="12207">MLLSISIKGTPGEGFGYWGLNIYAPKVFGFLPSLNHCQVPTFIFPMMFPSKRPSPDEGDERCESMVPEPKRRATLENAVRSIMGFGGLSLNRIVLNLEPMLRSWQRTF</sequence>